<evidence type="ECO:0000313" key="2">
    <source>
        <dbReference type="Proteomes" id="UP000430120"/>
    </source>
</evidence>
<evidence type="ECO:0008006" key="3">
    <source>
        <dbReference type="Google" id="ProtNLM"/>
    </source>
</evidence>
<proteinExistence type="predicted"/>
<comment type="caution">
    <text evidence="1">The sequence shown here is derived from an EMBL/GenBank/DDBJ whole genome shotgun (WGS) entry which is preliminary data.</text>
</comment>
<organism evidence="1 2">
    <name type="scientific">Ideonella dechloratans</name>
    <dbReference type="NCBI Taxonomy" id="36863"/>
    <lineage>
        <taxon>Bacteria</taxon>
        <taxon>Pseudomonadati</taxon>
        <taxon>Pseudomonadota</taxon>
        <taxon>Betaproteobacteria</taxon>
        <taxon>Burkholderiales</taxon>
        <taxon>Sphaerotilaceae</taxon>
        <taxon>Ideonella</taxon>
    </lineage>
</organism>
<dbReference type="EMBL" id="VZPB01000012">
    <property type="protein sequence ID" value="KAB0583629.1"/>
    <property type="molecule type" value="Genomic_DNA"/>
</dbReference>
<name>A0A643FDL6_IDEDE</name>
<protein>
    <recommendedName>
        <fullName evidence="3">Haemin-degrading HemS/ChuX domain-containing protein</fullName>
    </recommendedName>
</protein>
<dbReference type="OrthoDB" id="316630at2"/>
<sequence>MLNVAERCSSPPSHAVNPSAWNPLALDLQVGAWPAGEGLRVWRLLPHWGSLLRALSLQGPLSWQVGLGRSGLSYLGEATVAPERPGTLRAEGMALDAGIEAWGWAYVVQTPAPSGHRQHRLALFDVKGLPLLTVQWPLDADPDRLARLLARWGDPCLRPQFKTLPPPAPATELSPHGRQGAKVMEDLLLADVLHAAHLQGLSLTVRSAGSPAQLSLTGAWRPPVQAQGRQLARTVCGQKQLSWEDPAIGDILLRNDTTPGGVRTWLECTDRQGRPLLTLHPIDTPAQRCCWQRLVADLHA</sequence>
<accession>A0A643FDL6</accession>
<dbReference type="AlphaFoldDB" id="A0A643FDL6"/>
<dbReference type="Proteomes" id="UP000430120">
    <property type="component" value="Unassembled WGS sequence"/>
</dbReference>
<dbReference type="RefSeq" id="WP_151123481.1">
    <property type="nucleotide sequence ID" value="NZ_CP088081.1"/>
</dbReference>
<keyword evidence="2" id="KW-1185">Reference proteome</keyword>
<evidence type="ECO:0000313" key="1">
    <source>
        <dbReference type="EMBL" id="KAB0583629.1"/>
    </source>
</evidence>
<reference evidence="1 2" key="1">
    <citation type="submission" date="2019-09" db="EMBL/GenBank/DDBJ databases">
        <title>Draft genome sequences of 48 bacterial type strains from the CCUG.</title>
        <authorList>
            <person name="Tunovic T."/>
            <person name="Pineiro-Iglesias B."/>
            <person name="Unosson C."/>
            <person name="Inganas E."/>
            <person name="Ohlen M."/>
            <person name="Cardew S."/>
            <person name="Jensie-Markopoulos S."/>
            <person name="Salva-Serra F."/>
            <person name="Jaen-Luchoro D."/>
            <person name="Karlsson R."/>
            <person name="Svensson-Stadler L."/>
            <person name="Chun J."/>
            <person name="Moore E."/>
        </authorList>
    </citation>
    <scope>NUCLEOTIDE SEQUENCE [LARGE SCALE GENOMIC DNA]</scope>
    <source>
        <strain evidence="1 2">CCUG 30977</strain>
    </source>
</reference>
<gene>
    <name evidence="1" type="ORF">F7Q92_07070</name>
</gene>